<organism evidence="2 3">
    <name type="scientific">Pristionchus pacificus</name>
    <name type="common">Parasitic nematode worm</name>
    <dbReference type="NCBI Taxonomy" id="54126"/>
    <lineage>
        <taxon>Eukaryota</taxon>
        <taxon>Metazoa</taxon>
        <taxon>Ecdysozoa</taxon>
        <taxon>Nematoda</taxon>
        <taxon>Chromadorea</taxon>
        <taxon>Rhabditida</taxon>
        <taxon>Rhabditina</taxon>
        <taxon>Diplogasteromorpha</taxon>
        <taxon>Diplogasteroidea</taxon>
        <taxon>Neodiplogasteridae</taxon>
        <taxon>Pristionchus</taxon>
    </lineage>
</organism>
<dbReference type="Gene3D" id="3.60.10.10">
    <property type="entry name" value="Endonuclease/exonuclease/phosphatase"/>
    <property type="match status" value="1"/>
</dbReference>
<sequence length="939" mass="104811">MSTNTPKAPLPAAARAFRAASQESVEALSKKVDKMMGLLSELLSLHKTVPPPSLTPPIPLSTPSVAPVTDIARQIYEGCVKAIDDKAAYEEKEKRVVVIGMKEDQSPTENAEKDEKLVESLVLYSGDPEVKKAFDAGQITHHRHPKDKPPGNRPLKIQLPSKCLRDAMLDGIRSKRGRPPPLPAPSFIRKDLSPNQLDLERAAREEVKKKNIEVGSLTYGLRDYSIITYRNPRALPPNYSRRSIDNGMPPMNKTADTTSDSSTASAAAAPTSVSSSAPVPEPRPSHFSQSSFVASSLAHSPPVSTRQHNDTSSPVSLYYANARSIRCKSPQLSFILSSSQFRIICISESWLDHSDCDSLLVGGFSDYHSFRTDRVICENYGRSGGVACIVHSSLNPVLISSFSSPLIESCIVDLHPPITPSSPFKKIRLVTVYRSPSSPLSSLVSLLEHLEPLLSDEFPCVLVGDFNFPSIDWVSLSSPMPNDFLDFIAFHRFHQYVSFPSRLNNFLDLVFCNQDLIHNVMPSTPLSDHLSITLELRIPPPPPRFSIPSRSYCRADWQSINHCIFSHNWTVALNSLDAHESYDYFVDFVNHTLDTFVPMSKPSPHSRYPKNVRILYSKSRLLSRIAPNSIACKQMSQRFTVALDRFHCSLENRIVSSSNSKMFYSYCNDKLKPPKSTPSAILDSDGRLLLTNDQKCIAFDRYFCSVFTTPKLCNLPAPTSLHSFDLPFISAHDVIYALSKLAPKVNVTPDRIPSVVLSKCKLSIISPLVIIYNKSLLTSQPSCDPIVVKDLGVHFSPSLSFSTHINKILCKARSKCSLPPVPYRTRLHDLKLVTLERRRFIADIVFLHSILNGRYALDVSSLLTRAPPIRSLRNTHPLRISIPFIPHNSFSTLVSRTITIWNSLSPSQVFYSHELFCSFIRSQPPSFFPHSNIANWLEL</sequence>
<feature type="compositionally biased region" description="Low complexity" evidence="1">
    <location>
        <begin position="254"/>
        <end position="278"/>
    </location>
</feature>
<dbReference type="EnsemblMetazoa" id="PPA37392.1">
    <property type="protein sequence ID" value="PPA37392.1"/>
    <property type="gene ID" value="WBGene00275761"/>
</dbReference>
<dbReference type="PANTHER" id="PTHR21459:SF2">
    <property type="entry name" value="PROTEIN CBG08968"/>
    <property type="match status" value="1"/>
</dbReference>
<evidence type="ECO:0000313" key="3">
    <source>
        <dbReference type="Proteomes" id="UP000005239"/>
    </source>
</evidence>
<accession>A0A2A6BT02</accession>
<dbReference type="Proteomes" id="UP000005239">
    <property type="component" value="Unassembled WGS sequence"/>
</dbReference>
<protein>
    <submittedName>
        <fullName evidence="2">Endo/exonuclease/phosphatase domain-containing protein</fullName>
    </submittedName>
</protein>
<dbReference type="PANTHER" id="PTHR21459">
    <property type="entry name" value="PROTEIN CBG08968"/>
    <property type="match status" value="1"/>
</dbReference>
<name>A0A2A6BT02_PRIPA</name>
<dbReference type="GO" id="GO:0003824">
    <property type="term" value="F:catalytic activity"/>
    <property type="evidence" value="ECO:0007669"/>
    <property type="project" value="InterPro"/>
</dbReference>
<evidence type="ECO:0000313" key="2">
    <source>
        <dbReference type="EnsemblMetazoa" id="PPA37392.1"/>
    </source>
</evidence>
<feature type="region of interest" description="Disordered" evidence="1">
    <location>
        <begin position="235"/>
        <end position="291"/>
    </location>
</feature>
<dbReference type="OrthoDB" id="426210at2759"/>
<dbReference type="SUPFAM" id="SSF56219">
    <property type="entry name" value="DNase I-like"/>
    <property type="match status" value="1"/>
</dbReference>
<gene>
    <name evidence="2" type="primary">WBGene00275761</name>
</gene>
<evidence type="ECO:0000256" key="1">
    <source>
        <dbReference type="SAM" id="MobiDB-lite"/>
    </source>
</evidence>
<reference evidence="3" key="1">
    <citation type="journal article" date="2008" name="Nat. Genet.">
        <title>The Pristionchus pacificus genome provides a unique perspective on nematode lifestyle and parasitism.</title>
        <authorList>
            <person name="Dieterich C."/>
            <person name="Clifton S.W."/>
            <person name="Schuster L.N."/>
            <person name="Chinwalla A."/>
            <person name="Delehaunty K."/>
            <person name="Dinkelacker I."/>
            <person name="Fulton L."/>
            <person name="Fulton R."/>
            <person name="Godfrey J."/>
            <person name="Minx P."/>
            <person name="Mitreva M."/>
            <person name="Roeseler W."/>
            <person name="Tian H."/>
            <person name="Witte H."/>
            <person name="Yang S.P."/>
            <person name="Wilson R.K."/>
            <person name="Sommer R.J."/>
        </authorList>
    </citation>
    <scope>NUCLEOTIDE SEQUENCE [LARGE SCALE GENOMIC DNA]</scope>
    <source>
        <strain evidence="3">PS312</strain>
    </source>
</reference>
<reference evidence="2" key="2">
    <citation type="submission" date="2022-06" db="UniProtKB">
        <authorList>
            <consortium name="EnsemblMetazoa"/>
        </authorList>
    </citation>
    <scope>IDENTIFICATION</scope>
    <source>
        <strain evidence="2">PS312</strain>
    </source>
</reference>
<keyword evidence="3" id="KW-1185">Reference proteome</keyword>
<dbReference type="Pfam" id="PF14529">
    <property type="entry name" value="Exo_endo_phos_2"/>
    <property type="match status" value="1"/>
</dbReference>
<dbReference type="AlphaFoldDB" id="A0A2A6BT02"/>
<dbReference type="InterPro" id="IPR005135">
    <property type="entry name" value="Endo/exonuclease/phosphatase"/>
</dbReference>
<proteinExistence type="predicted"/>
<accession>A0A8R1UT07</accession>
<dbReference type="InterPro" id="IPR036691">
    <property type="entry name" value="Endo/exonu/phosph_ase_sf"/>
</dbReference>